<keyword evidence="4" id="KW-0732">Signal</keyword>
<dbReference type="InterPro" id="IPR002049">
    <property type="entry name" value="LE_dom"/>
</dbReference>
<protein>
    <recommendedName>
        <fullName evidence="11">Laminin EGF-like domain-containing protein</fullName>
    </recommendedName>
</protein>
<dbReference type="SUPFAM" id="SSF57196">
    <property type="entry name" value="EGF/Laminin"/>
    <property type="match status" value="2"/>
</dbReference>
<dbReference type="GO" id="GO:0005201">
    <property type="term" value="F:extracellular matrix structural constituent"/>
    <property type="evidence" value="ECO:0007669"/>
    <property type="project" value="TreeGrafter"/>
</dbReference>
<name>A0AB34G9Q5_ESCRO</name>
<keyword evidence="3" id="KW-0272">Extracellular matrix</keyword>
<dbReference type="SMART" id="SM00180">
    <property type="entry name" value="EGF_Lam"/>
    <property type="match status" value="4"/>
</dbReference>
<accession>A0AB34G9Q5</accession>
<proteinExistence type="predicted"/>
<keyword evidence="13" id="KW-1185">Reference proteome</keyword>
<evidence type="ECO:0000259" key="11">
    <source>
        <dbReference type="PROSITE" id="PS50027"/>
    </source>
</evidence>
<evidence type="ECO:0000256" key="2">
    <source>
        <dbReference type="ARBA" id="ARBA00022525"/>
    </source>
</evidence>
<sequence>MRSFHPACQCSALGSYQTLCSPVTGQCECQLGITGQRCDRCLSDASDFPHCQGREDIRMPEGGFLSEFDFLLKGHCRCKLHVESPTCSICKPLYWNLAKENPSGCSEPELSFFVTLVQGCSLIFPECQCHVAGTMSGIGECGQFSDPGYPASNDTMSQFEILKISKFCNLTKFCHPLIVLQLDGDCHCKSHVGGDSCDTCEDGYFALEKSSYFGCQGCQCDIGGAVTPVCSGPSGVCRCREHVMGKTCQR</sequence>
<organism evidence="12 13">
    <name type="scientific">Eschrichtius robustus</name>
    <name type="common">California gray whale</name>
    <name type="synonym">Eschrichtius gibbosus</name>
    <dbReference type="NCBI Taxonomy" id="9764"/>
    <lineage>
        <taxon>Eukaryota</taxon>
        <taxon>Metazoa</taxon>
        <taxon>Chordata</taxon>
        <taxon>Craniata</taxon>
        <taxon>Vertebrata</taxon>
        <taxon>Euteleostomi</taxon>
        <taxon>Mammalia</taxon>
        <taxon>Eutheria</taxon>
        <taxon>Laurasiatheria</taxon>
        <taxon>Artiodactyla</taxon>
        <taxon>Whippomorpha</taxon>
        <taxon>Cetacea</taxon>
        <taxon>Mysticeti</taxon>
        <taxon>Eschrichtiidae</taxon>
        <taxon>Eschrichtius</taxon>
    </lineage>
</organism>
<comment type="caution">
    <text evidence="12">The sequence shown here is derived from an EMBL/GenBank/DDBJ whole genome shotgun (WGS) entry which is preliminary data.</text>
</comment>
<dbReference type="Gene3D" id="2.10.25.10">
    <property type="entry name" value="Laminin"/>
    <property type="match status" value="1"/>
</dbReference>
<dbReference type="GO" id="GO:0009888">
    <property type="term" value="P:tissue development"/>
    <property type="evidence" value="ECO:0007669"/>
    <property type="project" value="TreeGrafter"/>
</dbReference>
<evidence type="ECO:0000256" key="3">
    <source>
        <dbReference type="ARBA" id="ARBA00022530"/>
    </source>
</evidence>
<keyword evidence="8" id="KW-0325">Glycoprotein</keyword>
<dbReference type="GO" id="GO:0007411">
    <property type="term" value="P:axon guidance"/>
    <property type="evidence" value="ECO:0007669"/>
    <property type="project" value="TreeGrafter"/>
</dbReference>
<evidence type="ECO:0000256" key="10">
    <source>
        <dbReference type="PROSITE-ProRule" id="PRU00460"/>
    </source>
</evidence>
<feature type="disulfide bond" evidence="10">
    <location>
        <begin position="29"/>
        <end position="38"/>
    </location>
</feature>
<evidence type="ECO:0000256" key="4">
    <source>
        <dbReference type="ARBA" id="ARBA00022729"/>
    </source>
</evidence>
<keyword evidence="5" id="KW-0677">Repeat</keyword>
<evidence type="ECO:0000313" key="13">
    <source>
        <dbReference type="Proteomes" id="UP001159641"/>
    </source>
</evidence>
<feature type="disulfide bond" evidence="10">
    <location>
        <begin position="8"/>
        <end position="20"/>
    </location>
</feature>
<dbReference type="FunFam" id="2.10.25.10:FF:000090">
    <property type="entry name" value="laminin subunit alpha"/>
    <property type="match status" value="1"/>
</dbReference>
<dbReference type="PANTHER" id="PTHR10574:SF445">
    <property type="entry name" value="LAMININ SUBUNIT ALPHA 3"/>
    <property type="match status" value="1"/>
</dbReference>
<keyword evidence="6" id="KW-0084">Basement membrane</keyword>
<dbReference type="Gene3D" id="2.170.300.10">
    <property type="entry name" value="Tie2 ligand-binding domain superfamily"/>
    <property type="match status" value="2"/>
</dbReference>
<dbReference type="Pfam" id="PF00053">
    <property type="entry name" value="EGF_laminin"/>
    <property type="match status" value="4"/>
</dbReference>
<dbReference type="PRINTS" id="PR00011">
    <property type="entry name" value="EGFLAMININ"/>
</dbReference>
<keyword evidence="7 10" id="KW-1015">Disulfide bond</keyword>
<dbReference type="EMBL" id="JAIQCJ010002358">
    <property type="protein sequence ID" value="KAJ8776567.1"/>
    <property type="molecule type" value="Genomic_DNA"/>
</dbReference>
<dbReference type="Proteomes" id="UP001159641">
    <property type="component" value="Unassembled WGS sequence"/>
</dbReference>
<dbReference type="PROSITE" id="PS50027">
    <property type="entry name" value="EGF_LAM_2"/>
    <property type="match status" value="1"/>
</dbReference>
<evidence type="ECO:0000256" key="1">
    <source>
        <dbReference type="ARBA" id="ARBA00004302"/>
    </source>
</evidence>
<feature type="domain" description="Laminin EGF-like" evidence="11">
    <location>
        <begin position="8"/>
        <end position="53"/>
    </location>
</feature>
<evidence type="ECO:0000256" key="9">
    <source>
        <dbReference type="ARBA" id="ARBA00023292"/>
    </source>
</evidence>
<evidence type="ECO:0000256" key="8">
    <source>
        <dbReference type="ARBA" id="ARBA00023180"/>
    </source>
</evidence>
<evidence type="ECO:0000313" key="12">
    <source>
        <dbReference type="EMBL" id="KAJ8776567.1"/>
    </source>
</evidence>
<gene>
    <name evidence="12" type="ORF">J1605_015156</name>
</gene>
<dbReference type="PANTHER" id="PTHR10574">
    <property type="entry name" value="NETRIN/LAMININ-RELATED"/>
    <property type="match status" value="1"/>
</dbReference>
<dbReference type="AlphaFoldDB" id="A0AB34G9Q5"/>
<dbReference type="PROSITE" id="PS01248">
    <property type="entry name" value="EGF_LAM_1"/>
    <property type="match status" value="1"/>
</dbReference>
<dbReference type="FunFam" id="2.10.25.10:FF:000388">
    <property type="entry name" value="Laminin subunit alpha"/>
    <property type="match status" value="1"/>
</dbReference>
<keyword evidence="2" id="KW-0964">Secreted</keyword>
<feature type="disulfide bond" evidence="10">
    <location>
        <begin position="10"/>
        <end position="27"/>
    </location>
</feature>
<comment type="caution">
    <text evidence="10">Lacks conserved residue(s) required for the propagation of feature annotation.</text>
</comment>
<dbReference type="GO" id="GO:0009887">
    <property type="term" value="P:animal organ morphogenesis"/>
    <property type="evidence" value="ECO:0007669"/>
    <property type="project" value="TreeGrafter"/>
</dbReference>
<keyword evidence="9 10" id="KW-0424">Laminin EGF-like domain</keyword>
<comment type="subcellular location">
    <subcellularLocation>
        <location evidence="1">Secreted</location>
        <location evidence="1">Extracellular space</location>
        <location evidence="1">Extracellular matrix</location>
        <location evidence="1">Basement membrane</location>
    </subcellularLocation>
</comment>
<dbReference type="InterPro" id="IPR050440">
    <property type="entry name" value="Laminin/Netrin_ECM"/>
</dbReference>
<evidence type="ECO:0000256" key="6">
    <source>
        <dbReference type="ARBA" id="ARBA00022869"/>
    </source>
</evidence>
<dbReference type="CDD" id="cd00055">
    <property type="entry name" value="EGF_Lam"/>
    <property type="match status" value="2"/>
</dbReference>
<reference evidence="12 13" key="1">
    <citation type="submission" date="2022-11" db="EMBL/GenBank/DDBJ databases">
        <title>Whole genome sequence of Eschrichtius robustus ER-17-0199.</title>
        <authorList>
            <person name="Bruniche-Olsen A."/>
            <person name="Black A.N."/>
            <person name="Fields C.J."/>
            <person name="Walden K."/>
            <person name="Dewoody J.A."/>
        </authorList>
    </citation>
    <scope>NUCLEOTIDE SEQUENCE [LARGE SCALE GENOMIC DNA]</scope>
    <source>
        <strain evidence="12">ER-17-0199</strain>
        <tissue evidence="12">Blubber</tissue>
    </source>
</reference>
<evidence type="ECO:0000256" key="5">
    <source>
        <dbReference type="ARBA" id="ARBA00022737"/>
    </source>
</evidence>
<dbReference type="FunFam" id="2.10.25.10:FF:000209">
    <property type="entry name" value="Laminin subunit alpha 5"/>
    <property type="match status" value="1"/>
</dbReference>
<evidence type="ECO:0000256" key="7">
    <source>
        <dbReference type="ARBA" id="ARBA00023157"/>
    </source>
</evidence>
<dbReference type="GO" id="GO:0005604">
    <property type="term" value="C:basement membrane"/>
    <property type="evidence" value="ECO:0007669"/>
    <property type="project" value="UniProtKB-SubCell"/>
</dbReference>